<dbReference type="Gene3D" id="1.20.120.1130">
    <property type="match status" value="1"/>
</dbReference>
<dbReference type="SUPFAM" id="SSF140111">
    <property type="entry name" value="Endosomal sorting complex assembly domain"/>
    <property type="match status" value="1"/>
</dbReference>
<evidence type="ECO:0000259" key="8">
    <source>
        <dbReference type="PROSITE" id="PS51310"/>
    </source>
</evidence>
<keyword evidence="11" id="KW-1185">Reference proteome</keyword>
<evidence type="ECO:0000256" key="5">
    <source>
        <dbReference type="PIRNR" id="PIRNR017535"/>
    </source>
</evidence>
<dbReference type="InterPro" id="IPR017898">
    <property type="entry name" value="VPS28_N"/>
</dbReference>
<gene>
    <name evidence="10" type="ORF">NSK_004144</name>
</gene>
<evidence type="ECO:0000313" key="10">
    <source>
        <dbReference type="EMBL" id="TFJ84680.1"/>
    </source>
</evidence>
<dbReference type="Proteomes" id="UP000355283">
    <property type="component" value="Unassembled WGS sequence"/>
</dbReference>
<evidence type="ECO:0000256" key="7">
    <source>
        <dbReference type="SAM" id="MobiDB-lite"/>
    </source>
</evidence>
<evidence type="ECO:0000256" key="2">
    <source>
        <dbReference type="ARBA" id="ARBA00022448"/>
    </source>
</evidence>
<evidence type="ECO:0000256" key="1">
    <source>
        <dbReference type="ARBA" id="ARBA00004177"/>
    </source>
</evidence>
<dbReference type="GO" id="GO:0043328">
    <property type="term" value="P:protein transport to vacuole involved in ubiquitin-dependent protein catabolic process via the multivesicular body sorting pathway"/>
    <property type="evidence" value="ECO:0007669"/>
    <property type="project" value="TreeGrafter"/>
</dbReference>
<dbReference type="PROSITE" id="PS51310">
    <property type="entry name" value="VPS28_C"/>
    <property type="match status" value="1"/>
</dbReference>
<comment type="subcellular location">
    <subcellularLocation>
        <location evidence="1">Endosome</location>
    </subcellularLocation>
</comment>
<dbReference type="AlphaFoldDB" id="A0A4D9CZS7"/>
<evidence type="ECO:0000313" key="11">
    <source>
        <dbReference type="Proteomes" id="UP000355283"/>
    </source>
</evidence>
<dbReference type="FunFam" id="1.20.120.1130:FF:000001">
    <property type="entry name" value="Vacuolar protein sorting-associated protein 28 homolog"/>
    <property type="match status" value="1"/>
</dbReference>
<organism evidence="10 11">
    <name type="scientific">Nannochloropsis salina CCMP1776</name>
    <dbReference type="NCBI Taxonomy" id="1027361"/>
    <lineage>
        <taxon>Eukaryota</taxon>
        <taxon>Sar</taxon>
        <taxon>Stramenopiles</taxon>
        <taxon>Ochrophyta</taxon>
        <taxon>Eustigmatophyceae</taxon>
        <taxon>Eustigmatales</taxon>
        <taxon>Monodopsidaceae</taxon>
        <taxon>Microchloropsis</taxon>
        <taxon>Microchloropsis salina</taxon>
    </lineage>
</organism>
<accession>A0A4D9CZS7</accession>
<dbReference type="PIRSF" id="PIRSF017535">
    <property type="entry name" value="VPS28"/>
    <property type="match status" value="1"/>
</dbReference>
<evidence type="ECO:0000256" key="6">
    <source>
        <dbReference type="PROSITE-ProRule" id="PRU00642"/>
    </source>
</evidence>
<dbReference type="GO" id="GO:0000813">
    <property type="term" value="C:ESCRT I complex"/>
    <property type="evidence" value="ECO:0007669"/>
    <property type="project" value="UniProtKB-UniRule"/>
</dbReference>
<dbReference type="InterPro" id="IPR017899">
    <property type="entry name" value="VPS28_C"/>
</dbReference>
<feature type="domain" description="VPS28 N-terminal" evidence="9">
    <location>
        <begin position="25"/>
        <end position="134"/>
    </location>
</feature>
<dbReference type="InterPro" id="IPR038358">
    <property type="entry name" value="VPS28_N_sf"/>
</dbReference>
<dbReference type="SUPFAM" id="SSF140427">
    <property type="entry name" value="VPS28 C-terminal domain-like"/>
    <property type="match status" value="1"/>
</dbReference>
<keyword evidence="2 5" id="KW-0813">Transport</keyword>
<dbReference type="OrthoDB" id="2671at2759"/>
<sequence length="241" mass="26997">MQPPPYDAAIQQQPSKPPRGKYESLSPTPPSMKQEIKLINNAAERRKYEDLADLFSIIKATEHLEIAFARDAISEDDYTAACSKLISQFKSTEAAVLAAKTVADARAFMTEYHMDCPRAVERLLRLGVPSTVLNPSVDDGRGDAIKVAETVQYFITAMDGVRLEQRAVDELQPMLTDIMTSLRRVQGLPAEFLGSKKLEEWLVTLNAMRAMDAITEEQARQLLFDLDQGYSSFHAWLKSLD</sequence>
<dbReference type="EMBL" id="SDOX01000018">
    <property type="protein sequence ID" value="TFJ84680.1"/>
    <property type="molecule type" value="Genomic_DNA"/>
</dbReference>
<evidence type="ECO:0000256" key="3">
    <source>
        <dbReference type="ARBA" id="ARBA00022753"/>
    </source>
</evidence>
<name>A0A4D9CZS7_9STRA</name>
<dbReference type="Pfam" id="PF03997">
    <property type="entry name" value="VPS28"/>
    <property type="match status" value="1"/>
</dbReference>
<comment type="function">
    <text evidence="5">Component of the ESCRT-I complex (endosomal sorting complex required for transport I), a regulator of vesicular trafficking process.</text>
</comment>
<dbReference type="PANTHER" id="PTHR12937:SF0">
    <property type="entry name" value="VACUOLAR PROTEIN SORTING-ASSOCIATED PROTEIN 28 HOMOLOG"/>
    <property type="match status" value="1"/>
</dbReference>
<proteinExistence type="inferred from homology"/>
<dbReference type="InterPro" id="IPR007143">
    <property type="entry name" value="Vps28"/>
</dbReference>
<comment type="caution">
    <text evidence="10">The sequence shown here is derived from an EMBL/GenBank/DDBJ whole genome shotgun (WGS) entry which is preliminary data.</text>
</comment>
<dbReference type="Gene3D" id="1.20.1440.200">
    <property type="match status" value="1"/>
</dbReference>
<keyword evidence="4 5" id="KW-0653">Protein transport</keyword>
<reference evidence="10 11" key="1">
    <citation type="submission" date="2019-01" db="EMBL/GenBank/DDBJ databases">
        <title>Nuclear Genome Assembly of the Microalgal Biofuel strain Nannochloropsis salina CCMP1776.</title>
        <authorList>
            <person name="Hovde B."/>
        </authorList>
    </citation>
    <scope>NUCLEOTIDE SEQUENCE [LARGE SCALE GENOMIC DNA]</scope>
    <source>
        <strain evidence="10 11">CCMP1776</strain>
    </source>
</reference>
<feature type="region of interest" description="Disordered" evidence="7">
    <location>
        <begin position="1"/>
        <end position="31"/>
    </location>
</feature>
<dbReference type="PROSITE" id="PS51313">
    <property type="entry name" value="VPS28_N"/>
    <property type="match status" value="1"/>
</dbReference>
<dbReference type="InterPro" id="IPR037202">
    <property type="entry name" value="ESCRT_assembly_dom"/>
</dbReference>
<dbReference type="PANTHER" id="PTHR12937">
    <property type="entry name" value="VACUOLAR PROTEIN SORTING 28, ISOFORM 2 VPS28"/>
    <property type="match status" value="1"/>
</dbReference>
<dbReference type="InterPro" id="IPR037206">
    <property type="entry name" value="VPS28_C_sf"/>
</dbReference>
<feature type="domain" description="VPS28 C-terminal" evidence="8">
    <location>
        <begin position="142"/>
        <end position="238"/>
    </location>
</feature>
<comment type="similarity">
    <text evidence="5 6">Belongs to the VPS28 family.</text>
</comment>
<evidence type="ECO:0000259" key="9">
    <source>
        <dbReference type="PROSITE" id="PS51313"/>
    </source>
</evidence>
<evidence type="ECO:0000256" key="4">
    <source>
        <dbReference type="ARBA" id="ARBA00022927"/>
    </source>
</evidence>
<dbReference type="GO" id="GO:0044877">
    <property type="term" value="F:protein-containing complex binding"/>
    <property type="evidence" value="ECO:0007669"/>
    <property type="project" value="TreeGrafter"/>
</dbReference>
<protein>
    <recommendedName>
        <fullName evidence="5">Vacuolar protein sorting-associated protein 28 homolog</fullName>
    </recommendedName>
</protein>
<keyword evidence="3 5" id="KW-0967">Endosome</keyword>